<proteinExistence type="inferred from homology"/>
<dbReference type="PANTHER" id="PTHR23326">
    <property type="entry name" value="CCR4 NOT-RELATED"/>
    <property type="match status" value="1"/>
</dbReference>
<accession>A0A0E9WI60</accession>
<evidence type="ECO:0000313" key="10">
    <source>
        <dbReference type="EMBL" id="JAH89971.1"/>
    </source>
</evidence>
<keyword evidence="8" id="KW-0539">Nucleus</keyword>
<evidence type="ECO:0000256" key="4">
    <source>
        <dbReference type="ARBA" id="ARBA00022490"/>
    </source>
</evidence>
<dbReference type="Pfam" id="PF04065">
    <property type="entry name" value="Not3"/>
    <property type="match status" value="1"/>
</dbReference>
<dbReference type="EMBL" id="GBXM01018606">
    <property type="protein sequence ID" value="JAH89971.1"/>
    <property type="molecule type" value="Transcribed_RNA"/>
</dbReference>
<dbReference type="InterPro" id="IPR040168">
    <property type="entry name" value="Not2/3/5"/>
</dbReference>
<evidence type="ECO:0000256" key="1">
    <source>
        <dbReference type="ARBA" id="ARBA00004123"/>
    </source>
</evidence>
<evidence type="ECO:0000256" key="2">
    <source>
        <dbReference type="ARBA" id="ARBA00004496"/>
    </source>
</evidence>
<comment type="similarity">
    <text evidence="3">Belongs to the CNOT2/3/5 family.</text>
</comment>
<keyword evidence="7" id="KW-0804">Transcription</keyword>
<name>A0A0E9WI60_ANGAN</name>
<evidence type="ECO:0000256" key="8">
    <source>
        <dbReference type="ARBA" id="ARBA00023242"/>
    </source>
</evidence>
<dbReference type="GO" id="GO:0005737">
    <property type="term" value="C:cytoplasm"/>
    <property type="evidence" value="ECO:0007669"/>
    <property type="project" value="UniProtKB-SubCell"/>
</dbReference>
<keyword evidence="5" id="KW-0678">Repressor</keyword>
<dbReference type="AlphaFoldDB" id="A0A0E9WI60"/>
<comment type="subcellular location">
    <subcellularLocation>
        <location evidence="2">Cytoplasm</location>
    </subcellularLocation>
    <subcellularLocation>
        <location evidence="1">Nucleus</location>
    </subcellularLocation>
</comment>
<protein>
    <recommendedName>
        <fullName evidence="9">CCR4-Not complex component Not N-terminal domain-containing protein</fullName>
    </recommendedName>
</protein>
<dbReference type="GO" id="GO:0005634">
    <property type="term" value="C:nucleus"/>
    <property type="evidence" value="ECO:0007669"/>
    <property type="project" value="UniProtKB-SubCell"/>
</dbReference>
<evidence type="ECO:0000256" key="5">
    <source>
        <dbReference type="ARBA" id="ARBA00022491"/>
    </source>
</evidence>
<keyword evidence="4" id="KW-0963">Cytoplasm</keyword>
<keyword evidence="6" id="KW-0805">Transcription regulation</keyword>
<evidence type="ECO:0000256" key="7">
    <source>
        <dbReference type="ARBA" id="ARBA00023163"/>
    </source>
</evidence>
<reference evidence="10" key="2">
    <citation type="journal article" date="2015" name="Fish Shellfish Immunol.">
        <title>Early steps in the European eel (Anguilla anguilla)-Vibrio vulnificus interaction in the gills: Role of the RtxA13 toxin.</title>
        <authorList>
            <person name="Callol A."/>
            <person name="Pajuelo D."/>
            <person name="Ebbesson L."/>
            <person name="Teles M."/>
            <person name="MacKenzie S."/>
            <person name="Amaro C."/>
        </authorList>
    </citation>
    <scope>NUCLEOTIDE SEQUENCE</scope>
</reference>
<dbReference type="GO" id="GO:0006355">
    <property type="term" value="P:regulation of DNA-templated transcription"/>
    <property type="evidence" value="ECO:0007669"/>
    <property type="project" value="InterPro"/>
</dbReference>
<feature type="domain" description="CCR4-Not complex component Not N-terminal" evidence="9">
    <location>
        <begin position="4"/>
        <end position="129"/>
    </location>
</feature>
<evidence type="ECO:0000256" key="3">
    <source>
        <dbReference type="ARBA" id="ARBA00007682"/>
    </source>
</evidence>
<dbReference type="GO" id="GO:0030015">
    <property type="term" value="C:CCR4-NOT core complex"/>
    <property type="evidence" value="ECO:0007669"/>
    <property type="project" value="InterPro"/>
</dbReference>
<sequence>MADKRKLQGEIDRCLKKVTEGVEQFEDIWKKLHNAANANQKEKYEADLKKEIKKLQRLRDQIKTWVASDEIKDKRQLVDNRKLIETQMERFKVVERETKTKAYSKEGLGLALKADPAQKEKEEVGQWLTVSKCLYPHACGGVTDRKLGAHCIYIKKLAFENRIRLFRRACGS</sequence>
<evidence type="ECO:0000256" key="6">
    <source>
        <dbReference type="ARBA" id="ARBA00023015"/>
    </source>
</evidence>
<reference evidence="10" key="1">
    <citation type="submission" date="2014-11" db="EMBL/GenBank/DDBJ databases">
        <authorList>
            <person name="Amaro Gonzalez C."/>
        </authorList>
    </citation>
    <scope>NUCLEOTIDE SEQUENCE</scope>
</reference>
<dbReference type="InterPro" id="IPR007207">
    <property type="entry name" value="Not_N"/>
</dbReference>
<evidence type="ECO:0000259" key="9">
    <source>
        <dbReference type="Pfam" id="PF04065"/>
    </source>
</evidence>
<organism evidence="10">
    <name type="scientific">Anguilla anguilla</name>
    <name type="common">European freshwater eel</name>
    <name type="synonym">Muraena anguilla</name>
    <dbReference type="NCBI Taxonomy" id="7936"/>
    <lineage>
        <taxon>Eukaryota</taxon>
        <taxon>Metazoa</taxon>
        <taxon>Chordata</taxon>
        <taxon>Craniata</taxon>
        <taxon>Vertebrata</taxon>
        <taxon>Euteleostomi</taxon>
        <taxon>Actinopterygii</taxon>
        <taxon>Neopterygii</taxon>
        <taxon>Teleostei</taxon>
        <taxon>Anguilliformes</taxon>
        <taxon>Anguillidae</taxon>
        <taxon>Anguilla</taxon>
    </lineage>
</organism>